<dbReference type="Proteomes" id="UP001501257">
    <property type="component" value="Unassembled WGS sequence"/>
</dbReference>
<proteinExistence type="predicted"/>
<evidence type="ECO:0000313" key="3">
    <source>
        <dbReference type="Proteomes" id="UP001501257"/>
    </source>
</evidence>
<protein>
    <submittedName>
        <fullName evidence="2">Uncharacterized protein</fullName>
    </submittedName>
</protein>
<dbReference type="RefSeq" id="WP_210100874.1">
    <property type="nucleotide sequence ID" value="NZ_BAABLK010000023.1"/>
</dbReference>
<dbReference type="EMBL" id="BAABLK010000023">
    <property type="protein sequence ID" value="GAA5226887.1"/>
    <property type="molecule type" value="Genomic_DNA"/>
</dbReference>
<evidence type="ECO:0000256" key="1">
    <source>
        <dbReference type="SAM" id="MobiDB-lite"/>
    </source>
</evidence>
<keyword evidence="3" id="KW-1185">Reference proteome</keyword>
<feature type="region of interest" description="Disordered" evidence="1">
    <location>
        <begin position="39"/>
        <end position="68"/>
    </location>
</feature>
<organism evidence="2 3">
    <name type="scientific">Paeniglutamicibacter antarcticus</name>
    <dbReference type="NCBI Taxonomy" id="494023"/>
    <lineage>
        <taxon>Bacteria</taxon>
        <taxon>Bacillati</taxon>
        <taxon>Actinomycetota</taxon>
        <taxon>Actinomycetes</taxon>
        <taxon>Micrococcales</taxon>
        <taxon>Micrococcaceae</taxon>
        <taxon>Paeniglutamicibacter</taxon>
    </lineage>
</organism>
<name>A0ABP9TME0_9MICC</name>
<sequence>MTEVHVDGSISLPWRRTKGGLGSFALAFGVVPVLAGCSSSSAPADTSGTTSATGGTSTSVPTAEIPDGPAGKQLSWLLDATKALPIDGQAVAAHMSAAFV</sequence>
<feature type="compositionally biased region" description="Low complexity" evidence="1">
    <location>
        <begin position="39"/>
        <end position="59"/>
    </location>
</feature>
<accession>A0ABP9TME0</accession>
<evidence type="ECO:0000313" key="2">
    <source>
        <dbReference type="EMBL" id="GAA5226887.1"/>
    </source>
</evidence>
<gene>
    <name evidence="2" type="ORF">GCM10025778_14200</name>
</gene>
<reference evidence="3" key="1">
    <citation type="journal article" date="2019" name="Int. J. Syst. Evol. Microbiol.">
        <title>The Global Catalogue of Microorganisms (GCM) 10K type strain sequencing project: providing services to taxonomists for standard genome sequencing and annotation.</title>
        <authorList>
            <consortium name="The Broad Institute Genomics Platform"/>
            <consortium name="The Broad Institute Genome Sequencing Center for Infectious Disease"/>
            <person name="Wu L."/>
            <person name="Ma J."/>
        </authorList>
    </citation>
    <scope>NUCLEOTIDE SEQUENCE [LARGE SCALE GENOMIC DNA]</scope>
    <source>
        <strain evidence="3">JCM 18952</strain>
    </source>
</reference>
<comment type="caution">
    <text evidence="2">The sequence shown here is derived from an EMBL/GenBank/DDBJ whole genome shotgun (WGS) entry which is preliminary data.</text>
</comment>